<evidence type="ECO:0000313" key="7">
    <source>
        <dbReference type="EMBL" id="MFD2562509.1"/>
    </source>
</evidence>
<evidence type="ECO:0000256" key="5">
    <source>
        <dbReference type="ARBA" id="ARBA00023237"/>
    </source>
</evidence>
<keyword evidence="4" id="KW-0472">Membrane</keyword>
<dbReference type="EMBL" id="JBHULE010000008">
    <property type="protein sequence ID" value="MFD2562509.1"/>
    <property type="molecule type" value="Genomic_DNA"/>
</dbReference>
<evidence type="ECO:0000256" key="2">
    <source>
        <dbReference type="ARBA" id="ARBA00022692"/>
    </source>
</evidence>
<feature type="domain" description="Bacterial surface antigen (D15)" evidence="6">
    <location>
        <begin position="370"/>
        <end position="740"/>
    </location>
</feature>
<evidence type="ECO:0000256" key="4">
    <source>
        <dbReference type="ARBA" id="ARBA00023136"/>
    </source>
</evidence>
<gene>
    <name evidence="7" type="ORF">ACFSR1_07470</name>
</gene>
<protein>
    <submittedName>
        <fullName evidence="7">BamA/TamA family outer membrane protein</fullName>
    </submittedName>
</protein>
<proteinExistence type="predicted"/>
<dbReference type="InterPro" id="IPR039910">
    <property type="entry name" value="D15-like"/>
</dbReference>
<evidence type="ECO:0000259" key="6">
    <source>
        <dbReference type="Pfam" id="PF01103"/>
    </source>
</evidence>
<organism evidence="7 8">
    <name type="scientific">Aquimarina rubra</name>
    <dbReference type="NCBI Taxonomy" id="1920033"/>
    <lineage>
        <taxon>Bacteria</taxon>
        <taxon>Pseudomonadati</taxon>
        <taxon>Bacteroidota</taxon>
        <taxon>Flavobacteriia</taxon>
        <taxon>Flavobacteriales</taxon>
        <taxon>Flavobacteriaceae</taxon>
        <taxon>Aquimarina</taxon>
    </lineage>
</organism>
<evidence type="ECO:0000256" key="3">
    <source>
        <dbReference type="ARBA" id="ARBA00022729"/>
    </source>
</evidence>
<keyword evidence="2" id="KW-0812">Transmembrane</keyword>
<sequence length="753" mass="85578">MNKNLILFIGMIILLYSCGVKRFIPSDEQLYTGASLGLQTEESIDNLKAIEEELESVLRPKPNTKILGIRLGLYAYYKNQKKNPGVINRFLFKNFGEEPVYLSDVDQARINELIDNRLENRGFFRSIIDSEVIKDSTRARIKYKASINEPYKLETYQLNATTYPIGEDIKATLANSLIKKNDRFDLALFELERERIDRSLKNKGYYNFNADFLIFEADTNQYKNKRFDLFLRLKKEVPEKSLVPYKVDEINVYPNYAIDTDSIIKDTVSYSGINVIQNKEYFKPKRLESYILFEKGQLYNPTISKRTSNRLSSIGTYKFVNIEYDVLDTGNNGTGNGNLTANVYLSPLNKRAIRAELQAVSKSNNFTGPNLLLTYANRNLFRGGETLNLTAYLGYETQLSGSENQGLSSTQIGFKSDLIFPRLLFPIEIMDRFKYAVPKTIVSAGFEYLNRSKLYSLNSINASFGYSWNANRFVNHELNPISINYVNLSNTTQEFKDILNENPFLASSFDQQFIAGLTYSFIYNELNDSSIKNAFYFNANFDIAGNTISLFGKNEEGTESDSFLGLEYAQYVKADIDFRYHFSLGNDQKLVTRLFGGWGLAYGNSTTLPFSKQYFAGGPFSVRAFRIRSLGPGTYTPSDEDSGSFFDRSGDIRLEANLEYRFPIIPYLKGAVFADAGNVWLMEENNALSGGKFSSNFINELGIGAGVGLRVDIQNFVIRFDLAAPLNDPSEEEQNFKFDIANPILNFAIGYPF</sequence>
<comment type="subcellular location">
    <subcellularLocation>
        <location evidence="1">Membrane</location>
    </subcellularLocation>
</comment>
<dbReference type="Pfam" id="PF01103">
    <property type="entry name" value="Omp85"/>
    <property type="match status" value="1"/>
</dbReference>
<reference evidence="8" key="1">
    <citation type="journal article" date="2019" name="Int. J. Syst. Evol. Microbiol.">
        <title>The Global Catalogue of Microorganisms (GCM) 10K type strain sequencing project: providing services to taxonomists for standard genome sequencing and annotation.</title>
        <authorList>
            <consortium name="The Broad Institute Genomics Platform"/>
            <consortium name="The Broad Institute Genome Sequencing Center for Infectious Disease"/>
            <person name="Wu L."/>
            <person name="Ma J."/>
        </authorList>
    </citation>
    <scope>NUCLEOTIDE SEQUENCE [LARGE SCALE GENOMIC DNA]</scope>
    <source>
        <strain evidence="8">KCTC 52274</strain>
    </source>
</reference>
<keyword evidence="5" id="KW-0998">Cell outer membrane</keyword>
<evidence type="ECO:0000256" key="1">
    <source>
        <dbReference type="ARBA" id="ARBA00004370"/>
    </source>
</evidence>
<dbReference type="Proteomes" id="UP001597319">
    <property type="component" value="Unassembled WGS sequence"/>
</dbReference>
<comment type="caution">
    <text evidence="7">The sequence shown here is derived from an EMBL/GenBank/DDBJ whole genome shotgun (WGS) entry which is preliminary data.</text>
</comment>
<dbReference type="PANTHER" id="PTHR12815:SF47">
    <property type="entry name" value="TRANSLOCATION AND ASSEMBLY MODULE SUBUNIT TAMA"/>
    <property type="match status" value="1"/>
</dbReference>
<dbReference type="InterPro" id="IPR000184">
    <property type="entry name" value="Bac_surfAg_D15"/>
</dbReference>
<evidence type="ECO:0000313" key="8">
    <source>
        <dbReference type="Proteomes" id="UP001597319"/>
    </source>
</evidence>
<keyword evidence="8" id="KW-1185">Reference proteome</keyword>
<dbReference type="Gene3D" id="2.40.160.50">
    <property type="entry name" value="membrane protein fhac: a member of the omp85/tpsb transporter family"/>
    <property type="match status" value="1"/>
</dbReference>
<accession>A0ABW5LD84</accession>
<keyword evidence="3" id="KW-0732">Signal</keyword>
<dbReference type="PROSITE" id="PS51257">
    <property type="entry name" value="PROKAR_LIPOPROTEIN"/>
    <property type="match status" value="1"/>
</dbReference>
<name>A0ABW5LD84_9FLAO</name>
<dbReference type="PANTHER" id="PTHR12815">
    <property type="entry name" value="SORTING AND ASSEMBLY MACHINERY SAMM50 PROTEIN FAMILY MEMBER"/>
    <property type="match status" value="1"/>
</dbReference>
<dbReference type="RefSeq" id="WP_378291164.1">
    <property type="nucleotide sequence ID" value="NZ_JBHULE010000008.1"/>
</dbReference>